<evidence type="ECO:0000313" key="3">
    <source>
        <dbReference type="Proteomes" id="UP000016923"/>
    </source>
</evidence>
<dbReference type="EMBL" id="KE148180">
    <property type="protein sequence ID" value="EPE02352.1"/>
    <property type="molecule type" value="Genomic_DNA"/>
</dbReference>
<reference evidence="2 3" key="1">
    <citation type="journal article" date="2013" name="BMC Genomics">
        <title>The genome and transcriptome of the pine saprophyte Ophiostoma piceae, and a comparison with the bark beetle-associated pine pathogen Grosmannia clavigera.</title>
        <authorList>
            <person name="Haridas S."/>
            <person name="Wang Y."/>
            <person name="Lim L."/>
            <person name="Massoumi Alamouti S."/>
            <person name="Jackman S."/>
            <person name="Docking R."/>
            <person name="Robertson G."/>
            <person name="Birol I."/>
            <person name="Bohlmann J."/>
            <person name="Breuil C."/>
        </authorList>
    </citation>
    <scope>NUCLEOTIDE SEQUENCE [LARGE SCALE GENOMIC DNA]</scope>
    <source>
        <strain evidence="2 3">UAMH 11346</strain>
    </source>
</reference>
<feature type="region of interest" description="Disordered" evidence="1">
    <location>
        <begin position="178"/>
        <end position="218"/>
    </location>
</feature>
<dbReference type="VEuPathDB" id="FungiDB:F503_03937"/>
<gene>
    <name evidence="2" type="ORF">F503_03937</name>
</gene>
<keyword evidence="2" id="KW-0347">Helicase</keyword>
<name>S3BPN7_OPHP1</name>
<keyword evidence="3" id="KW-1185">Reference proteome</keyword>
<evidence type="ECO:0000256" key="1">
    <source>
        <dbReference type="SAM" id="MobiDB-lite"/>
    </source>
</evidence>
<protein>
    <submittedName>
        <fullName evidence="2">Dead deah box dna helicase</fullName>
    </submittedName>
</protein>
<accession>S3BPN7</accession>
<dbReference type="GO" id="GO:0004386">
    <property type="term" value="F:helicase activity"/>
    <property type="evidence" value="ECO:0007669"/>
    <property type="project" value="UniProtKB-KW"/>
</dbReference>
<dbReference type="Proteomes" id="UP000016923">
    <property type="component" value="Unassembled WGS sequence"/>
</dbReference>
<dbReference type="OrthoDB" id="76567at2759"/>
<keyword evidence="2" id="KW-0547">Nucleotide-binding</keyword>
<keyword evidence="2" id="KW-0378">Hydrolase</keyword>
<keyword evidence="2" id="KW-0067">ATP-binding</keyword>
<organism evidence="2 3">
    <name type="scientific">Ophiostoma piceae (strain UAMH 11346)</name>
    <name type="common">Sap stain fungus</name>
    <dbReference type="NCBI Taxonomy" id="1262450"/>
    <lineage>
        <taxon>Eukaryota</taxon>
        <taxon>Fungi</taxon>
        <taxon>Dikarya</taxon>
        <taxon>Ascomycota</taxon>
        <taxon>Pezizomycotina</taxon>
        <taxon>Sordariomycetes</taxon>
        <taxon>Sordariomycetidae</taxon>
        <taxon>Ophiostomatales</taxon>
        <taxon>Ophiostomataceae</taxon>
        <taxon>Ophiostoma</taxon>
    </lineage>
</organism>
<evidence type="ECO:0000313" key="2">
    <source>
        <dbReference type="EMBL" id="EPE02352.1"/>
    </source>
</evidence>
<sequence>MGWRVVKAKNLTRRGLVVKMLECGQVLVLDGEGDDDDGLARADEKRVSQAPEVLATDNKKPWVAGPSFGNQWHIPPPSLMSGESARTVATSAPTSVSLPGVEQLPPADLHFTSVPALLSYVETASTDPDVDSVTVASVPPNYFTAIDEALQARGRTIRLFFFAEEKLLIITIPNKPHEPSNGATRYPSDLPPDSSASRGEGDSNGGPSPERDGNDSWPTIVFEAGFSQSLESLRMKMRFWFTQSNHDIKIVILAKA</sequence>
<proteinExistence type="predicted"/>
<dbReference type="AlphaFoldDB" id="S3BPN7"/>
<dbReference type="HOGENOM" id="CLU_1086238_0_0_1"/>